<evidence type="ECO:0000256" key="3">
    <source>
        <dbReference type="PROSITE-ProRule" id="PRU00339"/>
    </source>
</evidence>
<dbReference type="InterPro" id="IPR011990">
    <property type="entry name" value="TPR-like_helical_dom_sf"/>
</dbReference>
<evidence type="ECO:0000313" key="7">
    <source>
        <dbReference type="EMBL" id="RUO74310.1"/>
    </source>
</evidence>
<keyword evidence="5" id="KW-1133">Transmembrane helix</keyword>
<feature type="region of interest" description="Disordered" evidence="4">
    <location>
        <begin position="472"/>
        <end position="617"/>
    </location>
</feature>
<keyword evidence="8" id="KW-1185">Reference proteome</keyword>
<dbReference type="InterPro" id="IPR050768">
    <property type="entry name" value="UPF0353/GerABKA_families"/>
</dbReference>
<dbReference type="AlphaFoldDB" id="A0A432Z8X6"/>
<dbReference type="InterPro" id="IPR036465">
    <property type="entry name" value="vWFA_dom_sf"/>
</dbReference>
<accession>A0A432Z8X6</accession>
<keyword evidence="1" id="KW-0677">Repeat</keyword>
<dbReference type="Gene3D" id="3.40.50.410">
    <property type="entry name" value="von Willebrand factor, type A domain"/>
    <property type="match status" value="1"/>
</dbReference>
<evidence type="ECO:0000256" key="1">
    <source>
        <dbReference type="ARBA" id="ARBA00022737"/>
    </source>
</evidence>
<dbReference type="Gene3D" id="1.25.40.10">
    <property type="entry name" value="Tetratricopeptide repeat domain"/>
    <property type="match status" value="1"/>
</dbReference>
<dbReference type="EMBL" id="PIQE01000001">
    <property type="protein sequence ID" value="RUO74310.1"/>
    <property type="molecule type" value="Genomic_DNA"/>
</dbReference>
<dbReference type="PROSITE" id="PS50293">
    <property type="entry name" value="TPR_REGION"/>
    <property type="match status" value="1"/>
</dbReference>
<dbReference type="SUPFAM" id="SSF48452">
    <property type="entry name" value="TPR-like"/>
    <property type="match status" value="1"/>
</dbReference>
<feature type="transmembrane region" description="Helical" evidence="5">
    <location>
        <begin position="12"/>
        <end position="32"/>
    </location>
</feature>
<gene>
    <name evidence="7" type="ORF">CWI80_02895</name>
</gene>
<dbReference type="SUPFAM" id="SSF53300">
    <property type="entry name" value="vWA-like"/>
    <property type="match status" value="1"/>
</dbReference>
<dbReference type="PROSITE" id="PS50234">
    <property type="entry name" value="VWFA"/>
    <property type="match status" value="1"/>
</dbReference>
<name>A0A432Z8X6_9GAMM</name>
<dbReference type="STRING" id="1122124.GCA_000423165_00820"/>
<dbReference type="SMART" id="SM00028">
    <property type="entry name" value="TPR"/>
    <property type="match status" value="1"/>
</dbReference>
<dbReference type="InterPro" id="IPR019734">
    <property type="entry name" value="TPR_rpt"/>
</dbReference>
<feature type="repeat" description="TPR" evidence="3">
    <location>
        <begin position="425"/>
        <end position="458"/>
    </location>
</feature>
<evidence type="ECO:0000256" key="4">
    <source>
        <dbReference type="SAM" id="MobiDB-lite"/>
    </source>
</evidence>
<dbReference type="Pfam" id="PF13519">
    <property type="entry name" value="VWA_2"/>
    <property type="match status" value="1"/>
</dbReference>
<dbReference type="PROSITE" id="PS50005">
    <property type="entry name" value="TPR"/>
    <property type="match status" value="1"/>
</dbReference>
<dbReference type="Pfam" id="PF07719">
    <property type="entry name" value="TPR_2"/>
    <property type="match status" value="1"/>
</dbReference>
<keyword evidence="5" id="KW-0472">Membrane</keyword>
<dbReference type="InterPro" id="IPR002035">
    <property type="entry name" value="VWF_A"/>
</dbReference>
<feature type="region of interest" description="Disordered" evidence="4">
    <location>
        <begin position="286"/>
        <end position="306"/>
    </location>
</feature>
<feature type="compositionally biased region" description="Low complexity" evidence="4">
    <location>
        <begin position="474"/>
        <end position="519"/>
    </location>
</feature>
<evidence type="ECO:0000256" key="2">
    <source>
        <dbReference type="ARBA" id="ARBA00022803"/>
    </source>
</evidence>
<evidence type="ECO:0000256" key="5">
    <source>
        <dbReference type="SAM" id="Phobius"/>
    </source>
</evidence>
<keyword evidence="5" id="KW-0812">Transmembrane</keyword>
<reference evidence="8" key="1">
    <citation type="journal article" date="2018" name="Front. Microbiol.">
        <title>Genome-Based Analysis Reveals the Taxonomy and Diversity of the Family Idiomarinaceae.</title>
        <authorList>
            <person name="Liu Y."/>
            <person name="Lai Q."/>
            <person name="Shao Z."/>
        </authorList>
    </citation>
    <scope>NUCLEOTIDE SEQUENCE [LARGE SCALE GENOMIC DNA]</scope>
    <source>
        <strain evidence="8">c121</strain>
    </source>
</reference>
<keyword evidence="2 3" id="KW-0802">TPR repeat</keyword>
<dbReference type="InterPro" id="IPR013105">
    <property type="entry name" value="TPR_2"/>
</dbReference>
<sequence>MTFEAMLVAFHFLRPWWLLGLIVPVVLLLLLWRSKRRRTGWQQVVAPHLADLMLAQQRQGHRNGVFWLAPLVLSLLVLALAGPAWEKKPQPVYQLQAGQVVVLDMSRSMLATDLAPNRLTQMRYKAMELTDTRLDGETGLIAYAGDAFVISPLTADASNLGNLIRALHPDLMPSQGSYPLAALELADQLLREAGYVQGDIYWFTDGIDSSDQRDLTNFVRNHPHRLAVMAVGTEDGAPIQLANGKLMRERNGDVVIPKVQLARLETLANLSNGRFTQLRRDQSDLETLSSMPPLSRDSSDSNSQQQGDAWFDMGPWLLAFAVLLLLPFMRRGALQGVLLVCLSGSLLGHSPSALAQTTDTATDEGLAWHQQLWQTPYQQADQALQQQRYDRAAEIAEDAWQRGTANYKRGNYEQALMDFSQLDSAEGYYNQGNSLMNLNRFDEAANVYAEALKRNPELTQAKNNLDIAEALAEQQRQQQQQNQQQGESAGDGQGQDDQQPSSSGQSGSSDNSSSNAPGDAEPEQQPPESNNEGQRKPEQQRDAESQQAKDGDAEGDEQAQQQLGANGDPISDEQRQQMEQWLNRIDDNPAPLLEAKMRQEARRRAHERPPQGVTKQW</sequence>
<dbReference type="PANTHER" id="PTHR22550">
    <property type="entry name" value="SPORE GERMINATION PROTEIN"/>
    <property type="match status" value="1"/>
</dbReference>
<protein>
    <recommendedName>
        <fullName evidence="6">VWFA domain-containing protein</fullName>
    </recommendedName>
</protein>
<feature type="compositionally biased region" description="Basic and acidic residues" evidence="4">
    <location>
        <begin position="533"/>
        <end position="552"/>
    </location>
</feature>
<feature type="domain" description="VWFA" evidence="6">
    <location>
        <begin position="98"/>
        <end position="294"/>
    </location>
</feature>
<comment type="caution">
    <text evidence="7">The sequence shown here is derived from an EMBL/GenBank/DDBJ whole genome shotgun (WGS) entry which is preliminary data.</text>
</comment>
<feature type="transmembrane region" description="Helical" evidence="5">
    <location>
        <begin position="65"/>
        <end position="85"/>
    </location>
</feature>
<organism evidence="7 8">
    <name type="scientific">Pseudidiomarina sediminum</name>
    <dbReference type="NCBI Taxonomy" id="431675"/>
    <lineage>
        <taxon>Bacteria</taxon>
        <taxon>Pseudomonadati</taxon>
        <taxon>Pseudomonadota</taxon>
        <taxon>Gammaproteobacteria</taxon>
        <taxon>Alteromonadales</taxon>
        <taxon>Idiomarinaceae</taxon>
        <taxon>Pseudidiomarina</taxon>
    </lineage>
</organism>
<proteinExistence type="predicted"/>
<evidence type="ECO:0000313" key="8">
    <source>
        <dbReference type="Proteomes" id="UP000287022"/>
    </source>
</evidence>
<evidence type="ECO:0000259" key="6">
    <source>
        <dbReference type="PROSITE" id="PS50234"/>
    </source>
</evidence>
<dbReference type="Proteomes" id="UP000287022">
    <property type="component" value="Unassembled WGS sequence"/>
</dbReference>
<dbReference type="PANTHER" id="PTHR22550:SF14">
    <property type="entry name" value="VWFA DOMAIN-CONTAINING PROTEIN"/>
    <property type="match status" value="1"/>
</dbReference>
<dbReference type="RefSeq" id="WP_051207116.1">
    <property type="nucleotide sequence ID" value="NZ_PIQE01000001.1"/>
</dbReference>